<dbReference type="PANTHER" id="PTHR30489">
    <property type="entry name" value="LIPOPROTEIN-RELEASING SYSTEM TRANSMEMBRANE PROTEIN LOLE"/>
    <property type="match status" value="1"/>
</dbReference>
<protein>
    <submittedName>
        <fullName evidence="10">FtsX-like permease family protein</fullName>
    </submittedName>
</protein>
<proteinExistence type="inferred from homology"/>
<feature type="domain" description="MacB-like periplasmic core" evidence="9">
    <location>
        <begin position="17"/>
        <end position="238"/>
    </location>
</feature>
<keyword evidence="5 7" id="KW-1133">Transmembrane helix</keyword>
<dbReference type="InterPro" id="IPR025857">
    <property type="entry name" value="MacB_PCD"/>
</dbReference>
<evidence type="ECO:0000256" key="2">
    <source>
        <dbReference type="ARBA" id="ARBA00005236"/>
    </source>
</evidence>
<evidence type="ECO:0000256" key="3">
    <source>
        <dbReference type="ARBA" id="ARBA00022475"/>
    </source>
</evidence>
<keyword evidence="6 7" id="KW-0472">Membrane</keyword>
<dbReference type="PANTHER" id="PTHR30489:SF0">
    <property type="entry name" value="LIPOPROTEIN-RELEASING SYSTEM TRANSMEMBRANE PROTEIN LOLE"/>
    <property type="match status" value="1"/>
</dbReference>
<feature type="domain" description="ABC3 transporter permease C-terminal" evidence="8">
    <location>
        <begin position="274"/>
        <end position="401"/>
    </location>
</feature>
<evidence type="ECO:0000256" key="4">
    <source>
        <dbReference type="ARBA" id="ARBA00022692"/>
    </source>
</evidence>
<evidence type="ECO:0000256" key="6">
    <source>
        <dbReference type="ARBA" id="ARBA00023136"/>
    </source>
</evidence>
<reference evidence="10 11" key="1">
    <citation type="submission" date="2024-03" db="EMBL/GenBank/DDBJ databases">
        <title>Ignisphaera cupida sp. nov., a hyperthermophilic hydrolytic archaeon from a hot spring of Kamchatka, and proposal of Ignisphaeraceae fam. nov.</title>
        <authorList>
            <person name="Podosokorskaya O.A."/>
            <person name="Elcheninov A.G."/>
            <person name="Maltseva A.I."/>
            <person name="Zayulina K.S."/>
            <person name="Novikov A."/>
            <person name="Merkel A.Y."/>
        </authorList>
    </citation>
    <scope>NUCLEOTIDE SEQUENCE [LARGE SCALE GENOMIC DNA]</scope>
    <source>
        <strain evidence="10 11">38H-sp</strain>
    </source>
</reference>
<feature type="transmembrane region" description="Helical" evidence="7">
    <location>
        <begin position="272"/>
        <end position="296"/>
    </location>
</feature>
<organism evidence="10 11">
    <name type="scientific">Rarispira pelagica</name>
    <dbReference type="NCBI Taxonomy" id="3141764"/>
    <lineage>
        <taxon>Bacteria</taxon>
        <taxon>Pseudomonadati</taxon>
        <taxon>Spirochaetota</taxon>
        <taxon>Spirochaetia</taxon>
        <taxon>Winmispirales</taxon>
        <taxon>Winmispiraceae</taxon>
        <taxon>Rarispira</taxon>
    </lineage>
</organism>
<accession>A0ABU9U954</accession>
<dbReference type="Pfam" id="PF02687">
    <property type="entry name" value="FtsX"/>
    <property type="match status" value="1"/>
</dbReference>
<feature type="transmembrane region" description="Helical" evidence="7">
    <location>
        <begin position="366"/>
        <end position="395"/>
    </location>
</feature>
<keyword evidence="11" id="KW-1185">Reference proteome</keyword>
<evidence type="ECO:0000256" key="5">
    <source>
        <dbReference type="ARBA" id="ARBA00022989"/>
    </source>
</evidence>
<evidence type="ECO:0000259" key="9">
    <source>
        <dbReference type="Pfam" id="PF12704"/>
    </source>
</evidence>
<comment type="similarity">
    <text evidence="2">Belongs to the ABC-4 integral membrane protein family. LolC/E subfamily.</text>
</comment>
<evidence type="ECO:0000313" key="10">
    <source>
        <dbReference type="EMBL" id="MEM5947184.1"/>
    </source>
</evidence>
<feature type="transmembrane region" description="Helical" evidence="7">
    <location>
        <begin position="316"/>
        <end position="346"/>
    </location>
</feature>
<evidence type="ECO:0000313" key="11">
    <source>
        <dbReference type="Proteomes" id="UP001466331"/>
    </source>
</evidence>
<dbReference type="EMBL" id="JBCHKQ010000001">
    <property type="protein sequence ID" value="MEM5947184.1"/>
    <property type="molecule type" value="Genomic_DNA"/>
</dbReference>
<gene>
    <name evidence="10" type="ORF">WKV44_01380</name>
</gene>
<dbReference type="InterPro" id="IPR003838">
    <property type="entry name" value="ABC3_permease_C"/>
</dbReference>
<dbReference type="InterPro" id="IPR051447">
    <property type="entry name" value="Lipoprotein-release_system"/>
</dbReference>
<evidence type="ECO:0000259" key="8">
    <source>
        <dbReference type="Pfam" id="PF02687"/>
    </source>
</evidence>
<keyword evidence="4 7" id="KW-0812">Transmembrane</keyword>
<keyword evidence="3" id="KW-1003">Cell membrane</keyword>
<evidence type="ECO:0000256" key="1">
    <source>
        <dbReference type="ARBA" id="ARBA00004651"/>
    </source>
</evidence>
<comment type="caution">
    <text evidence="10">The sequence shown here is derived from an EMBL/GenBank/DDBJ whole genome shotgun (WGS) entry which is preliminary data.</text>
</comment>
<dbReference type="RefSeq" id="WP_420068635.1">
    <property type="nucleotide sequence ID" value="NZ_JBCHKQ010000001.1"/>
</dbReference>
<comment type="subcellular location">
    <subcellularLocation>
        <location evidence="1">Cell membrane</location>
        <topology evidence="1">Multi-pass membrane protein</topology>
    </subcellularLocation>
</comment>
<dbReference type="Proteomes" id="UP001466331">
    <property type="component" value="Unassembled WGS sequence"/>
</dbReference>
<evidence type="ECO:0000256" key="7">
    <source>
        <dbReference type="SAM" id="Phobius"/>
    </source>
</evidence>
<name>A0ABU9U954_9SPIR</name>
<sequence>MFLKMAILSLSRHKKRTVLIILAIAISVFALEIMGAMFDGMRVNFFKSLTKNTGHIVVYAKGYKEQINPLGLEKRIDNWKEIAEELKENSFVVSAEGFLKLGALAVSVPIDWEKESRDLAVEVVGTDRNTSFYSQVREGLIGGAFLPYKKSILISQRLAELLDVKLGDILSLIVEGAIGEAYYLDFSVDGIFKTSSDTFDEGTVFIQLSTAQELAGTGDSVTEIRLLCQDKSYADMVKTSFFKTHPDIQLDMQTWKEINGGFAVIMDMVDVVLIFMNLVVLIVGGSLIANAILMNVFDRIREYGTLRAIGLTRKKLLGLIVMEGSVEGVIGTALGLFISLPLIWFFSVNPISGIEELSDYLMSSSFTFVITAQNLILNIASGILLAIFASLYAGFVASKKTIYQSLTYI</sequence>
<dbReference type="Pfam" id="PF12704">
    <property type="entry name" value="MacB_PCD"/>
    <property type="match status" value="1"/>
</dbReference>